<gene>
    <name evidence="3" type="ORF">M9Y10_022692</name>
</gene>
<dbReference type="Gene3D" id="1.10.1540.10">
    <property type="entry name" value="BEACH domain"/>
    <property type="match status" value="1"/>
</dbReference>
<evidence type="ECO:0000259" key="2">
    <source>
        <dbReference type="SMART" id="SM01026"/>
    </source>
</evidence>
<dbReference type="SUPFAM" id="SSF49899">
    <property type="entry name" value="Concanavalin A-like lectins/glucanases"/>
    <property type="match status" value="1"/>
</dbReference>
<dbReference type="Gene3D" id="2.130.10.10">
    <property type="entry name" value="YVTN repeat-like/Quinoprotein amine dehydrogenase"/>
    <property type="match status" value="1"/>
</dbReference>
<feature type="compositionally biased region" description="Low complexity" evidence="1">
    <location>
        <begin position="2217"/>
        <end position="2239"/>
    </location>
</feature>
<feature type="region of interest" description="Disordered" evidence="1">
    <location>
        <begin position="2275"/>
        <end position="2297"/>
    </location>
</feature>
<proteinExistence type="predicted"/>
<name>A0ABR2KUY1_9EUKA</name>
<dbReference type="PANTHER" id="PTHR13743">
    <property type="entry name" value="BEIGE/BEACH-RELATED"/>
    <property type="match status" value="1"/>
</dbReference>
<evidence type="ECO:0000256" key="1">
    <source>
        <dbReference type="SAM" id="MobiDB-lite"/>
    </source>
</evidence>
<accession>A0ABR2KUY1</accession>
<sequence length="2505" mass="286463">MNQSFSPECLSYIESVFSLPIPTPSPPLSYSFTNLIPIINFNKLKIKKLLQSEDKIIPELHLTFLERFPALSMINENIYSIESSPNGKIYTSIFILQSITPPFLEYGEYFETEVLRLLIDLLKYSREIAPQFSSLCNQSFGFLYEKCVKHSQFLTLMPNITNYFQGADEYPLCWFDSHVLYLKNILSQMIANPSPQMLLFSSTLITTIAPHFTCLEVKWNDNPELLNELYENIYQFSQNFNEKHPDFCNDQNYLDLKQSSIKIGMELNRITDVPFKQYLPIIIQSIQEPIFTEEEMGLKTSPSIIELKSKDDLEKSIQEIIGKQSENQEQPLQLDSISPPKVDSIYKMLSSINHPILKYHEYLFSCFSNQALVSLIKLIISEGQNLILDGNYILQTFLFYELSSLKDLTDISAFVKQKNKKSIFFTETLFNPSITIFNHPDSKIHPIRSAIYKVFKGLVNESTASFFIPILADYINKFIPYPELFTEFYYFTAPILCQYKHAPNLQYVIFGCVSHALQSLYFTKNENSKECQILTFSMTDKYIESVKNQKPTDFLLSSFLSDVIFMIFDNSVSEVIFDLIEKYFVIFCINNEQATINSLVEETIPTLDFFLSHIDLCKHQCKKLLYILFQFLCGLSADQIEPLKKTSFFDKIRSFFTLKGIDIDSLAYALTIEHFAPGKRTDAEWKQIAEMIENLEMTESMYEAILILLSHNNEPFTSIANQNAIFLIPAIIKSKFCLHFLQKIYRCLSASIPDCVLFSELGLVQNILNILNEDTDESIWTAVLNITSLAFIHSTRRNDLLSFFRLLSPVDDHTQTKHAQKILSAIPILVTQNEVSHRSIIRFTSRSGLIHAPQLPAKKMTYGFTISYRIMISNFQKSSDSLGLFKFSQGSSFIKASLYQTKAIISSSLYEKDVVVDFSCPVNKWFVLSISFANHPDDVAVFINGKSVGLQNSTTNRDWIDFSSKKNTLFGIESPGFVICHFNKAAILVNSSPFTFKDLSNDESLKTSQNTFFLIDADMAVKGQIQNLAQNSTQNYDYKGQLFQCVSPFSSALYYSKGVSFIISLFSQIDYDIPLAKSDTDEDPNITYFYQLLDLISVLIQMSDFAQQKLLDIHAFEVIAHFMSNSKKIKMNFEVSSKIFAIQPVIRNRSLSSSFVRSILLNFPLWSSSPVSTLKELFKAWRISTKLILGAYTKELRPPVILNVLMKLNETNRINDEIKEILFEILIDSLSIDCHATDIAMIISVMRMVKDSPTEVISYLQFLNKYMTKCPHKSGSISIDLVKTEWLTLYPDPAVKSVLIHYFLRKDVIIFIQFVLKNIEAASLCQESENDAILLDYCCTFAGIKCESIQAITQNFNSASLNSHNTSIFPILLGYALYSSDAACEQLTKLLLCVFSQKEGVDLIRDDESKFTLFLLVSFLLLKSQNRNDFMVELVSSDPSIFGNTLIMIDLYMHICLIEYHQVQTNLALRVIHDMFTPSFKGDISSYIDILTNFVCFHMRFKKKDESQVGNITFHRVLEKCRKKSFNLSQYSFFMYKINEKWVDFNLVHQLLTLIPSDKKLESDKILILLSFLCHPINSKEKVAPLLNKFASLVNPDSKSWIPVIYQVSKHPKDFDSASDFLNTFKQKVKLSTELFVNFTEYFSKFVSEVVFETPFTNENVDVGNAIRQNLTFDSTNEAKTEQAIAELRKNIKDIQHGFESCWNKLNLNLSYQMSPFYRSNNEDYYKRGNYYDYKLRPSIFLRSIQKKNEEQVEVAHDVSTNKEIKSLMNNVFQSKSEENELYHCRCIRTNINKTVWGTFYFTNAYFIFVTDSFKVKKINTSLITHFFWAASPIEFNSNSNGKNSIQIFLKNRHSYLFTFPDDDINDLISKGYINRSFMSSIQFFQENEPDLELDRLQLTRKWGNLEISNFNYILWLNILSGRSFLNKNAYPVFPNVFDKDNENRKIVNYSNYTSNNENVSAESVQMISKYLGFYEPFKSITTSKDDVISDFIIPPDLYFNELYFDNYEEGKEGENRITVPKWAKTNVDFLIQMRFALESGEISSQIHLWIDKIFGHTEKGDAGNSCLPVYLFNSPHLERKCLDKTLLNKINHISLSSLSNLQIIDFNIFGQSINNATVYGLTSDGSIHKSTIDSRPNNEKIEIITNISRITSSSQYFFCTRGSFFLVFSFEKKKIIQFSSDQMVSKVSKLAICDDFIAAGGSDGSVVLWNLNLDSSSPSSTSSTPNTNTNSNNNSLSSQAPIQLRRKRSSTARPFYAMKRAMSKDSFELAELSNDQQVVSENEDDHESSSTFSSSSIFDLKPDSKASSPLASDSPNSIELIASLQSCVVLVHKSSICSLQISTLFGIVVSADTSGVVAISFLPSLELCRTFHIENVILKKALITEGYGCIIIYGKTHSNSCLLSYSLNGDLMKQLIFDDSTNIVDICGIVGSVSGFDYIIVADSANDISIYKADNLEHIKTIYHFENPIKKIKYSQSLSLLMVFFDSHQDNSPSPPAILSYVMN</sequence>
<dbReference type="InterPro" id="IPR036322">
    <property type="entry name" value="WD40_repeat_dom_sf"/>
</dbReference>
<dbReference type="Pfam" id="PF15787">
    <property type="entry name" value="DUF4704"/>
    <property type="match status" value="1"/>
</dbReference>
<protein>
    <recommendedName>
        <fullName evidence="2">BEACH domain-containing protein</fullName>
    </recommendedName>
</protein>
<evidence type="ECO:0000313" key="3">
    <source>
        <dbReference type="EMBL" id="KAK8894257.1"/>
    </source>
</evidence>
<feature type="region of interest" description="Disordered" evidence="1">
    <location>
        <begin position="2217"/>
        <end position="2251"/>
    </location>
</feature>
<dbReference type="SUPFAM" id="SSF50978">
    <property type="entry name" value="WD40 repeat-like"/>
    <property type="match status" value="1"/>
</dbReference>
<dbReference type="PANTHER" id="PTHR13743:SF112">
    <property type="entry name" value="BEACH DOMAIN-CONTAINING PROTEIN"/>
    <property type="match status" value="1"/>
</dbReference>
<dbReference type="InterPro" id="IPR036372">
    <property type="entry name" value="BEACH_dom_sf"/>
</dbReference>
<dbReference type="InterPro" id="IPR050865">
    <property type="entry name" value="BEACH_Domain"/>
</dbReference>
<dbReference type="InterPro" id="IPR015943">
    <property type="entry name" value="WD40/YVTN_repeat-like_dom_sf"/>
</dbReference>
<dbReference type="InterPro" id="IPR000409">
    <property type="entry name" value="BEACH_dom"/>
</dbReference>
<dbReference type="EMBL" id="JAPFFF010000003">
    <property type="protein sequence ID" value="KAK8894257.1"/>
    <property type="molecule type" value="Genomic_DNA"/>
</dbReference>
<dbReference type="Proteomes" id="UP001470230">
    <property type="component" value="Unassembled WGS sequence"/>
</dbReference>
<dbReference type="InterPro" id="IPR031570">
    <property type="entry name" value="NBEA/BDCP_DUF4704"/>
</dbReference>
<dbReference type="SUPFAM" id="SSF81837">
    <property type="entry name" value="BEACH domain"/>
    <property type="match status" value="1"/>
</dbReference>
<comment type="caution">
    <text evidence="3">The sequence shown here is derived from an EMBL/GenBank/DDBJ whole genome shotgun (WGS) entry which is preliminary data.</text>
</comment>
<organism evidence="3 4">
    <name type="scientific">Tritrichomonas musculus</name>
    <dbReference type="NCBI Taxonomy" id="1915356"/>
    <lineage>
        <taxon>Eukaryota</taxon>
        <taxon>Metamonada</taxon>
        <taxon>Parabasalia</taxon>
        <taxon>Tritrichomonadida</taxon>
        <taxon>Tritrichomonadidae</taxon>
        <taxon>Tritrichomonas</taxon>
    </lineage>
</organism>
<keyword evidence="4" id="KW-1185">Reference proteome</keyword>
<feature type="domain" description="BEACH" evidence="2">
    <location>
        <begin position="1900"/>
        <end position="2080"/>
    </location>
</feature>
<reference evidence="3 4" key="1">
    <citation type="submission" date="2024-04" db="EMBL/GenBank/DDBJ databases">
        <title>Tritrichomonas musculus Genome.</title>
        <authorList>
            <person name="Alves-Ferreira E."/>
            <person name="Grigg M."/>
            <person name="Lorenzi H."/>
            <person name="Galac M."/>
        </authorList>
    </citation>
    <scope>NUCLEOTIDE SEQUENCE [LARGE SCALE GENOMIC DNA]</scope>
    <source>
        <strain evidence="3 4">EAF2021</strain>
    </source>
</reference>
<dbReference type="InterPro" id="IPR013320">
    <property type="entry name" value="ConA-like_dom_sf"/>
</dbReference>
<evidence type="ECO:0000313" key="4">
    <source>
        <dbReference type="Proteomes" id="UP001470230"/>
    </source>
</evidence>
<dbReference type="Pfam" id="PF02138">
    <property type="entry name" value="Beach"/>
    <property type="match status" value="2"/>
</dbReference>
<dbReference type="SMART" id="SM01026">
    <property type="entry name" value="Beach"/>
    <property type="match status" value="1"/>
</dbReference>